<proteinExistence type="inferred from homology"/>
<dbReference type="InterPro" id="IPR000276">
    <property type="entry name" value="GPCR_Rhodpsn"/>
</dbReference>
<dbReference type="PRINTS" id="PR00237">
    <property type="entry name" value="GPCRRHODOPSN"/>
</dbReference>
<feature type="binding site" evidence="8">
    <location>
        <position position="350"/>
    </location>
    <ligand>
        <name>Zn(2+)</name>
        <dbReference type="ChEBI" id="CHEBI:29105"/>
        <label>2</label>
    </ligand>
</feature>
<comment type="subcellular location">
    <subcellularLocation>
        <location evidence="1">Membrane</location>
    </subcellularLocation>
</comment>
<dbReference type="SMART" id="SM01381">
    <property type="entry name" value="7TM_GPCR_Srsx"/>
    <property type="match status" value="1"/>
</dbReference>
<keyword evidence="4" id="KW-0597">Phosphoprotein</keyword>
<comment type="cofactor">
    <cofactor evidence="8">
        <name>Mg(2+)</name>
        <dbReference type="ChEBI" id="CHEBI:18420"/>
    </cofactor>
    <text evidence="8">Binds 1 Mg(2+) ion.</text>
</comment>
<feature type="transmembrane region" description="Helical" evidence="11">
    <location>
        <begin position="729"/>
        <end position="751"/>
    </location>
</feature>
<feature type="transmembrane region" description="Helical" evidence="11">
    <location>
        <begin position="464"/>
        <end position="483"/>
    </location>
</feature>
<evidence type="ECO:0000256" key="2">
    <source>
        <dbReference type="ARBA" id="ARBA00010663"/>
    </source>
</evidence>
<evidence type="ECO:0000256" key="11">
    <source>
        <dbReference type="SAM" id="Phobius"/>
    </source>
</evidence>
<feature type="compositionally biased region" description="Polar residues" evidence="10">
    <location>
        <begin position="795"/>
        <end position="811"/>
    </location>
</feature>
<dbReference type="GO" id="GO:0004930">
    <property type="term" value="F:G protein-coupled receptor activity"/>
    <property type="evidence" value="ECO:0007669"/>
    <property type="project" value="UniProtKB-KW"/>
</dbReference>
<evidence type="ECO:0000256" key="3">
    <source>
        <dbReference type="ARBA" id="ARBA00012647"/>
    </source>
</evidence>
<feature type="transmembrane region" description="Helical" evidence="11">
    <location>
        <begin position="544"/>
        <end position="562"/>
    </location>
</feature>
<keyword evidence="8" id="KW-0862">Zinc</keyword>
<dbReference type="Proteomes" id="UP001487740">
    <property type="component" value="Unassembled WGS sequence"/>
</dbReference>
<evidence type="ECO:0000313" key="13">
    <source>
        <dbReference type="EMBL" id="KAK8384398.1"/>
    </source>
</evidence>
<feature type="domain" description="G-protein coupled receptors family 1 profile" evidence="12">
    <location>
        <begin position="477"/>
        <end position="748"/>
    </location>
</feature>
<dbReference type="CDD" id="cd15382">
    <property type="entry name" value="7tmA_AKHR"/>
    <property type="match status" value="1"/>
</dbReference>
<dbReference type="GO" id="GO:0004035">
    <property type="term" value="F:alkaline phosphatase activity"/>
    <property type="evidence" value="ECO:0007669"/>
    <property type="project" value="UniProtKB-EC"/>
</dbReference>
<keyword evidence="8" id="KW-0479">Metal-binding</keyword>
<comment type="similarity">
    <text evidence="2 9">Belongs to the G-protein coupled receptor 1 family.</text>
</comment>
<dbReference type="EMBL" id="JARAKH010000035">
    <property type="protein sequence ID" value="KAK8384398.1"/>
    <property type="molecule type" value="Genomic_DNA"/>
</dbReference>
<dbReference type="GO" id="GO:0016020">
    <property type="term" value="C:membrane"/>
    <property type="evidence" value="ECO:0007669"/>
    <property type="project" value="UniProtKB-SubCell"/>
</dbReference>
<dbReference type="EC" id="3.1.3.1" evidence="3"/>
<organism evidence="13 14">
    <name type="scientific">Scylla paramamosain</name>
    <name type="common">Mud crab</name>
    <dbReference type="NCBI Taxonomy" id="85552"/>
    <lineage>
        <taxon>Eukaryota</taxon>
        <taxon>Metazoa</taxon>
        <taxon>Ecdysozoa</taxon>
        <taxon>Arthropoda</taxon>
        <taxon>Crustacea</taxon>
        <taxon>Multicrustacea</taxon>
        <taxon>Malacostraca</taxon>
        <taxon>Eumalacostraca</taxon>
        <taxon>Eucarida</taxon>
        <taxon>Decapoda</taxon>
        <taxon>Pleocyemata</taxon>
        <taxon>Brachyura</taxon>
        <taxon>Eubrachyura</taxon>
        <taxon>Portunoidea</taxon>
        <taxon>Portunidae</taxon>
        <taxon>Portuninae</taxon>
        <taxon>Scylla</taxon>
    </lineage>
</organism>
<evidence type="ECO:0000256" key="1">
    <source>
        <dbReference type="ARBA" id="ARBA00004370"/>
    </source>
</evidence>
<comment type="caution">
    <text evidence="13">The sequence shown here is derived from an EMBL/GenBank/DDBJ whole genome shotgun (WGS) entry which is preliminary data.</text>
</comment>
<dbReference type="Gene3D" id="3.40.720.10">
    <property type="entry name" value="Alkaline Phosphatase, subunit A"/>
    <property type="match status" value="1"/>
</dbReference>
<protein>
    <recommendedName>
        <fullName evidence="3">alkaline phosphatase</fullName>
        <ecNumber evidence="3">3.1.3.1</ecNumber>
    </recommendedName>
</protein>
<keyword evidence="6 11" id="KW-1133">Transmembrane helix</keyword>
<dbReference type="InterPro" id="IPR001952">
    <property type="entry name" value="Alkaline_phosphatase"/>
</dbReference>
<dbReference type="PANTHER" id="PTHR11596">
    <property type="entry name" value="ALKALINE PHOSPHATASE"/>
    <property type="match status" value="1"/>
</dbReference>
<keyword evidence="14" id="KW-1185">Reference proteome</keyword>
<keyword evidence="9" id="KW-0297">G-protein coupled receptor</keyword>
<keyword evidence="7 11" id="KW-0472">Membrane</keyword>
<dbReference type="SMART" id="SM00098">
    <property type="entry name" value="alkPPc"/>
    <property type="match status" value="1"/>
</dbReference>
<keyword evidence="8" id="KW-0460">Magnesium</keyword>
<keyword evidence="9" id="KW-0675">Receptor</keyword>
<feature type="region of interest" description="Disordered" evidence="10">
    <location>
        <begin position="638"/>
        <end position="679"/>
    </location>
</feature>
<dbReference type="InterPro" id="IPR017452">
    <property type="entry name" value="GPCR_Rhodpsn_7TM"/>
</dbReference>
<feature type="transmembrane region" description="Helical" evidence="11">
    <location>
        <begin position="600"/>
        <end position="625"/>
    </location>
</feature>
<feature type="compositionally biased region" description="Basic and acidic residues" evidence="10">
    <location>
        <begin position="89"/>
        <end position="100"/>
    </location>
</feature>
<feature type="binding site" evidence="8">
    <location>
        <position position="304"/>
    </location>
    <ligand>
        <name>Mg(2+)</name>
        <dbReference type="ChEBI" id="CHEBI:18420"/>
    </ligand>
</feature>
<evidence type="ECO:0000256" key="9">
    <source>
        <dbReference type="RuleBase" id="RU000688"/>
    </source>
</evidence>
<feature type="region of interest" description="Disordered" evidence="10">
    <location>
        <begin position="769"/>
        <end position="814"/>
    </location>
</feature>
<dbReference type="GO" id="GO:0046872">
    <property type="term" value="F:metal ion binding"/>
    <property type="evidence" value="ECO:0007669"/>
    <property type="project" value="UniProtKB-KW"/>
</dbReference>
<reference evidence="13 14" key="1">
    <citation type="submission" date="2023-03" db="EMBL/GenBank/DDBJ databases">
        <title>High-quality genome of Scylla paramamosain provides insights in environmental adaptation.</title>
        <authorList>
            <person name="Zhang L."/>
        </authorList>
    </citation>
    <scope>NUCLEOTIDE SEQUENCE [LARGE SCALE GENOMIC DNA]</scope>
    <source>
        <strain evidence="13">LZ_2023a</strain>
        <tissue evidence="13">Muscle</tissue>
    </source>
</reference>
<feature type="region of interest" description="Disordered" evidence="10">
    <location>
        <begin position="85"/>
        <end position="110"/>
    </location>
</feature>
<dbReference type="Gene3D" id="1.20.1070.10">
    <property type="entry name" value="Rhodopsin 7-helix transmembrane proteins"/>
    <property type="match status" value="1"/>
</dbReference>
<evidence type="ECO:0000259" key="12">
    <source>
        <dbReference type="PROSITE" id="PS50262"/>
    </source>
</evidence>
<dbReference type="PROSITE" id="PS50262">
    <property type="entry name" value="G_PROTEIN_RECEP_F1_2"/>
    <property type="match status" value="1"/>
</dbReference>
<evidence type="ECO:0000256" key="10">
    <source>
        <dbReference type="SAM" id="MobiDB-lite"/>
    </source>
</evidence>
<dbReference type="SUPFAM" id="SSF81321">
    <property type="entry name" value="Family A G protein-coupled receptor-like"/>
    <property type="match status" value="1"/>
</dbReference>
<dbReference type="Pfam" id="PF00245">
    <property type="entry name" value="Alk_phosphatase"/>
    <property type="match status" value="1"/>
</dbReference>
<evidence type="ECO:0000256" key="7">
    <source>
        <dbReference type="ARBA" id="ARBA00023136"/>
    </source>
</evidence>
<name>A0AAW0TAQ2_SCYPA</name>
<evidence type="ECO:0000256" key="6">
    <source>
        <dbReference type="ARBA" id="ARBA00022989"/>
    </source>
</evidence>
<evidence type="ECO:0000256" key="4">
    <source>
        <dbReference type="ARBA" id="ARBA00022553"/>
    </source>
</evidence>
<feature type="transmembrane region" description="Helical" evidence="11">
    <location>
        <begin position="695"/>
        <end position="717"/>
    </location>
</feature>
<dbReference type="Pfam" id="PF00001">
    <property type="entry name" value="7tm_1"/>
    <property type="match status" value="2"/>
</dbReference>
<dbReference type="InterPro" id="IPR017850">
    <property type="entry name" value="Alkaline_phosphatase_core_sf"/>
</dbReference>
<gene>
    <name evidence="13" type="ORF">O3P69_009304</name>
</gene>
<keyword evidence="5 9" id="KW-0812">Transmembrane</keyword>
<dbReference type="SUPFAM" id="SSF53649">
    <property type="entry name" value="Alkaline phosphatase-like"/>
    <property type="match status" value="1"/>
</dbReference>
<evidence type="ECO:0000313" key="14">
    <source>
        <dbReference type="Proteomes" id="UP001487740"/>
    </source>
</evidence>
<accession>A0AAW0TAQ2</accession>
<comment type="cofactor">
    <cofactor evidence="8">
        <name>Zn(2+)</name>
        <dbReference type="ChEBI" id="CHEBI:29105"/>
    </cofactor>
    <text evidence="8">Binds 2 Zn(2+) ions.</text>
</comment>
<dbReference type="PROSITE" id="PS00237">
    <property type="entry name" value="G_PROTEIN_RECEP_F1_1"/>
    <property type="match status" value="1"/>
</dbReference>
<evidence type="ECO:0000256" key="5">
    <source>
        <dbReference type="ARBA" id="ARBA00022692"/>
    </source>
</evidence>
<evidence type="ECO:0000256" key="8">
    <source>
        <dbReference type="PIRSR" id="PIRSR601952-2"/>
    </source>
</evidence>
<dbReference type="AlphaFoldDB" id="A0AAW0TAQ2"/>
<feature type="compositionally biased region" description="Basic and acidic residues" evidence="10">
    <location>
        <begin position="660"/>
        <end position="679"/>
    </location>
</feature>
<sequence length="891" mass="99681">MESRAQWRQCYQASERSVWECEWRWSHSLPVPRHHHHCSPTEGVRMPVSVAARVYKRQMTGASCKEAYLEWEKFPYLGLLKGHRRRRHSNDDRGEGETRHPGLGGVTKGDCSASVRAENKLSSIMDWATQAGMATGFITTRSITGAFPASLYAKSAHQDWHCRTPTVPKEMPQYKDIGRQLVEDNPGKMIKVIMGGGRRIFGAEEEEEEDSGYRREDGRNLVEEWRRGKVEEGRTPAYVTSTVELMRIDTYNTDYLLGLFAPEDLPFSMERNRGLHGTPSLSRMTLKALTLLEREENGYFLMVENGLINKAFQDNRPRDALQEVIELEDAVLLAMSRVNQTETLVLMASDLFHQVTPDSDLSSDQDMFGTKRDDLTTTGDTHKGAASSGAGVVNVEAAVEGVGADVDASVPSFHIGKDAAIFATECETDGLVANYTTSGNATLAGDEDKLPASLSFDDNARTDIIVYSILFVIAAAGNLTVFITLWRNRHRKSRVNLMIMHLAAADLMVTFINFPLEISWLATTQWLAGNLACKIFLFFRAFGLYLSSLVLVCISLDRYFAIVHPLKSIIFHVDSHPEFSQFKQCVTFGFFSSQVQETMYNLFCLAAMYFLPLLIIIIVYFRILWEIYQNSKNSAEPKRRENRSSIIKATRERRRGSTTSRRETGGSRTGEKMRLRRSDTSNIERARSRTLKMTVIIVLAFVWCWTPYVVIVLWYMFDRASAEQVESRLQNILFIMAVSNSCVNPIVYGTYTINLRAELDRCFGRRRGRGGGGAGGGISSVRNTTRRSAGPSFAPRSTITKTSYTQISNPAPNKRGSGCVLLEIEGDPSPTVPGNTSGSETTTKDRLCYEEIHDSGPDVQLTPLAPLRSQVNERSLVQNGSSNAGLMLTAC</sequence>
<dbReference type="PANTHER" id="PTHR11596:SF5">
    <property type="entry name" value="ALKALINE PHOSPHATASE"/>
    <property type="match status" value="1"/>
</dbReference>
<keyword evidence="9" id="KW-0807">Transducer</keyword>